<feature type="signal peptide" evidence="2">
    <location>
        <begin position="1"/>
        <end position="18"/>
    </location>
</feature>
<keyword evidence="2" id="KW-0732">Signal</keyword>
<feature type="compositionally biased region" description="Polar residues" evidence="1">
    <location>
        <begin position="805"/>
        <end position="826"/>
    </location>
</feature>
<sequence>MVAAHFALLSLAVLSVLGLETAPAKPRFGRYARRLQQRDETSVASQTLLTTSESSTNVVVVPTSSIPPPEETSHVTEESTLLQSTTLGSNDAASTTDGGRSVTSTYTSGSDGIITSSNLAGPSLDTSLTLNTLQLATDVYTGQPASATPAQPAGPPKVPGRPQTSAQATVIASFSQDLGQGTPVPESVSSLITDTTNTETRPASSTLQEGSQSLDISSISSAASPPPLPTTPSPPGIPGTLSASSEPTSALPQPSSVSADPASAPPGSETTLTFQTLVVGESVTSISAVPTPPLPPKPPGVPGRVGTTTSNVQSFSLYLDTAAPVVETPSSISTSGFQTSIAGDSVTSILTIPPAVKPTVIPGGQAGTTTDVQSFTFNLGNTDVPSGVLPILDTSLTLQTLDQGESVTSVYVPTGTHKPPSIPGRPTTTVGVSVDPVDTSNTSSETSVVSQQGLQFTQGAGAGTSAYTYPGQFGAGGSLTTDTDAPTRTVLPTRTSIVPNLTTRVGPPPADTWVPPPEDTAYQPPPDDDPTAPETTTIPTRKPSRPPISRSSSQPLSYVSAIVTTSERGGVSTWPSGLPEVPSASDFSTSQDFILVSGSVVFLPTETTDTPSITSVPALNATSIPTYPNSTDWGNWSMTVSSATTWSFTTGLPYTTDERGSTVSYCDPTDTYKPSTTYSVVYTSTITWYGDPTDYTPPFPPISTPDSCSIPKTPVRLTLSECRATGTSSKYVTCTPTTALLTYTTAVPAFSTTAPTITFVTTDKNPAVVYSTIETPNYGVSQPVDTKNEVGHSSATPDPQPGDITYNTAQTSSGGHSPPAQNTGKQPASVVLNPAPSTPTPIPITIRPTVVIISSTTITNNPASPTQTVVSIGGDMWTVNPSQVVGGGQTVTRPNANGGVYVPSPTSTTVGGIAVTVSSSVAVIGGTTLTLGPSTIITSVGGQTVSAGPAGVTVGSATIQVVAVPSQTQVVVEGGGLITAIGPSVVVIQSTTITYGPGVTYGGSGTFSSTTLVGADTITIGSLGVSVHGTTIGGPSVSGSSTQYEIVGGATITQIGASVIVVGSSTYTVGPGTGTETGIGAGTGAGTGAGRGPGSTIAVVGGSTITVPPHTNPITTILGGHTITLPPTSEPSTTVLGGETVTILPHSQTLTTVIGGATATIPPHSTTVTTVIGGSTITFAPASTTSTTLVAGQTLTIPPHSSPLTTVVGGQTLTLPPNTAPITTTVGGQTLTLPPSPSTIITVVGGRTSTIPPHSTPLTTVFDGTTVTFPPGTGYTTTVIGGETVTIGPSGVSVLTHTMGWPFGGETTVTITPTPTPTDGSGGASETGDSEDAGGVVRPAWGVLVGVMVGLVGLL</sequence>
<feature type="compositionally biased region" description="Pro residues" evidence="1">
    <location>
        <begin position="290"/>
        <end position="301"/>
    </location>
</feature>
<feature type="region of interest" description="Disordered" evidence="1">
    <location>
        <begin position="499"/>
        <end position="556"/>
    </location>
</feature>
<dbReference type="EMBL" id="QVQW01000003">
    <property type="protein sequence ID" value="RKU48881.1"/>
    <property type="molecule type" value="Genomic_DNA"/>
</dbReference>
<feature type="compositionally biased region" description="Low complexity" evidence="1">
    <location>
        <begin position="252"/>
        <end position="268"/>
    </location>
</feature>
<proteinExistence type="predicted"/>
<feature type="compositionally biased region" description="Polar residues" evidence="1">
    <location>
        <begin position="187"/>
        <end position="209"/>
    </location>
</feature>
<feature type="compositionally biased region" description="Low complexity" evidence="1">
    <location>
        <begin position="79"/>
        <end position="89"/>
    </location>
</feature>
<feature type="chain" id="PRO_5019521072" evidence="2">
    <location>
        <begin position="19"/>
        <end position="1355"/>
    </location>
</feature>
<evidence type="ECO:0000256" key="1">
    <source>
        <dbReference type="SAM" id="MobiDB-lite"/>
    </source>
</evidence>
<feature type="region of interest" description="Disordered" evidence="1">
    <location>
        <begin position="286"/>
        <end position="305"/>
    </location>
</feature>
<accession>A0A420YM07</accession>
<feature type="region of interest" description="Disordered" evidence="1">
    <location>
        <begin position="143"/>
        <end position="269"/>
    </location>
</feature>
<feature type="compositionally biased region" description="Polar residues" evidence="1">
    <location>
        <begin position="777"/>
        <end position="797"/>
    </location>
</feature>
<gene>
    <name evidence="3" type="ORF">DL546_008438</name>
</gene>
<feature type="compositionally biased region" description="Pro residues" evidence="1">
    <location>
        <begin position="224"/>
        <end position="237"/>
    </location>
</feature>
<keyword evidence="4" id="KW-1185">Reference proteome</keyword>
<evidence type="ECO:0000313" key="3">
    <source>
        <dbReference type="EMBL" id="RKU48881.1"/>
    </source>
</evidence>
<dbReference type="OrthoDB" id="5420777at2759"/>
<feature type="region of interest" description="Disordered" evidence="1">
    <location>
        <begin position="777"/>
        <end position="839"/>
    </location>
</feature>
<feature type="compositionally biased region" description="Low complexity" evidence="1">
    <location>
        <begin position="532"/>
        <end position="553"/>
    </location>
</feature>
<evidence type="ECO:0000313" key="4">
    <source>
        <dbReference type="Proteomes" id="UP000275385"/>
    </source>
</evidence>
<protein>
    <submittedName>
        <fullName evidence="3">Uncharacterized protein</fullName>
    </submittedName>
</protein>
<feature type="compositionally biased region" description="Pro residues" evidence="1">
    <location>
        <begin position="506"/>
        <end position="518"/>
    </location>
</feature>
<reference evidence="3 4" key="1">
    <citation type="submission" date="2018-08" db="EMBL/GenBank/DDBJ databases">
        <title>Draft genome of the lignicolous fungus Coniochaeta pulveracea.</title>
        <authorList>
            <person name="Borstlap C.J."/>
            <person name="De Witt R.N."/>
            <person name="Botha A."/>
            <person name="Volschenk H."/>
        </authorList>
    </citation>
    <scope>NUCLEOTIDE SEQUENCE [LARGE SCALE GENOMIC DNA]</scope>
    <source>
        <strain evidence="3 4">CAB683</strain>
    </source>
</reference>
<dbReference type="STRING" id="177199.A0A420YM07"/>
<feature type="region of interest" description="Disordered" evidence="1">
    <location>
        <begin position="59"/>
        <end position="113"/>
    </location>
</feature>
<name>A0A420YM07_9PEZI</name>
<feature type="compositionally biased region" description="Polar residues" evidence="1">
    <location>
        <begin position="91"/>
        <end position="113"/>
    </location>
</feature>
<feature type="compositionally biased region" description="Polar residues" evidence="1">
    <location>
        <begin position="162"/>
        <end position="179"/>
    </location>
</feature>
<evidence type="ECO:0000256" key="2">
    <source>
        <dbReference type="SAM" id="SignalP"/>
    </source>
</evidence>
<comment type="caution">
    <text evidence="3">The sequence shown here is derived from an EMBL/GenBank/DDBJ whole genome shotgun (WGS) entry which is preliminary data.</text>
</comment>
<dbReference type="Proteomes" id="UP000275385">
    <property type="component" value="Unassembled WGS sequence"/>
</dbReference>
<feature type="compositionally biased region" description="Low complexity" evidence="1">
    <location>
        <begin position="210"/>
        <end position="223"/>
    </location>
</feature>
<feature type="region of interest" description="Disordered" evidence="1">
    <location>
        <begin position="1312"/>
        <end position="1335"/>
    </location>
</feature>
<organism evidence="3 4">
    <name type="scientific">Coniochaeta pulveracea</name>
    <dbReference type="NCBI Taxonomy" id="177199"/>
    <lineage>
        <taxon>Eukaryota</taxon>
        <taxon>Fungi</taxon>
        <taxon>Dikarya</taxon>
        <taxon>Ascomycota</taxon>
        <taxon>Pezizomycotina</taxon>
        <taxon>Sordariomycetes</taxon>
        <taxon>Sordariomycetidae</taxon>
        <taxon>Coniochaetales</taxon>
        <taxon>Coniochaetaceae</taxon>
        <taxon>Coniochaeta</taxon>
    </lineage>
</organism>